<keyword evidence="9" id="KW-1185">Reference proteome</keyword>
<evidence type="ECO:0000313" key="8">
    <source>
        <dbReference type="EMBL" id="KAJ3581727.1"/>
    </source>
</evidence>
<dbReference type="EMBL" id="JANIIK010002055">
    <property type="protein sequence ID" value="KAJ3581727.1"/>
    <property type="molecule type" value="Genomic_DNA"/>
</dbReference>
<comment type="cofactor">
    <cofactor evidence="1">
        <name>Ca(2+)</name>
        <dbReference type="ChEBI" id="CHEBI:29108"/>
    </cofactor>
</comment>
<dbReference type="PANTHER" id="PTHR19277:SF125">
    <property type="entry name" value="B6"/>
    <property type="match status" value="1"/>
</dbReference>
<comment type="caution">
    <text evidence="8">The sequence shown here is derived from an EMBL/GenBank/DDBJ whole genome shotgun (WGS) entry which is preliminary data.</text>
</comment>
<dbReference type="Gene3D" id="2.60.120.200">
    <property type="match status" value="1"/>
</dbReference>
<accession>A0A9Q0I0E9</accession>
<reference evidence="8" key="1">
    <citation type="submission" date="2022-07" db="EMBL/GenBank/DDBJ databases">
        <title>Chromosome-level genome of Muraenolepis orangiensis.</title>
        <authorList>
            <person name="Kim J."/>
        </authorList>
    </citation>
    <scope>NUCLEOTIDE SEQUENCE</scope>
    <source>
        <strain evidence="8">KU_S4_2022</strain>
        <tissue evidence="8">Muscle</tissue>
    </source>
</reference>
<dbReference type="Proteomes" id="UP001148018">
    <property type="component" value="Unassembled WGS sequence"/>
</dbReference>
<dbReference type="InterPro" id="IPR013320">
    <property type="entry name" value="ConA-like_dom_sf"/>
</dbReference>
<evidence type="ECO:0000256" key="1">
    <source>
        <dbReference type="ARBA" id="ARBA00001913"/>
    </source>
</evidence>
<sequence length="274" mass="31340">MRGKVLLEREWSVADTDTGITMHSEWMELLGERRWWPSRGQLSVGLRRFYQIKRNDTDCHENPSLWGMKAVFQAKKCMWQLAPEVEVPALEELSVCVRLCLTLRTKWTAFAYKAPGISFVELGLEGDSGHITALLFGYKWPLDVMLSSHHWHSVCLTWSARSQKLRVYVNGTSHLDLRLNPSVSRRLAPNGTLTLGVPHSVDESGAVRREDGRSLMGDIGLFRMWAIAWRAEDLAHLGCEEGDVVRWDTRHWSYHYPSSCPPKADQTLRCGESF</sequence>
<keyword evidence="2" id="KW-0479">Metal-binding</keyword>
<proteinExistence type="predicted"/>
<evidence type="ECO:0000256" key="4">
    <source>
        <dbReference type="ARBA" id="ARBA00023157"/>
    </source>
</evidence>
<dbReference type="GO" id="GO:0046872">
    <property type="term" value="F:metal ion binding"/>
    <property type="evidence" value="ECO:0007669"/>
    <property type="project" value="UniProtKB-KW"/>
</dbReference>
<dbReference type="InterPro" id="IPR051360">
    <property type="entry name" value="Neuronal_Pentraxin_Related"/>
</dbReference>
<dbReference type="AlphaFoldDB" id="A0A9Q0I0E9"/>
<evidence type="ECO:0000256" key="3">
    <source>
        <dbReference type="ARBA" id="ARBA00022837"/>
    </source>
</evidence>
<dbReference type="PANTHER" id="PTHR19277">
    <property type="entry name" value="PENTRAXIN"/>
    <property type="match status" value="1"/>
</dbReference>
<evidence type="ECO:0000256" key="6">
    <source>
        <dbReference type="PROSITE-ProRule" id="PRU01172"/>
    </source>
</evidence>
<dbReference type="SMART" id="SM00159">
    <property type="entry name" value="PTX"/>
    <property type="match status" value="1"/>
</dbReference>
<name>A0A9Q0I0E9_9TELE</name>
<keyword evidence="3" id="KW-0106">Calcium</keyword>
<evidence type="ECO:0000313" key="9">
    <source>
        <dbReference type="Proteomes" id="UP001148018"/>
    </source>
</evidence>
<feature type="domain" description="Pentraxin (PTX)" evidence="7">
    <location>
        <begin position="64"/>
        <end position="266"/>
    </location>
</feature>
<dbReference type="Pfam" id="PF00354">
    <property type="entry name" value="Pentaxin"/>
    <property type="match status" value="1"/>
</dbReference>
<keyword evidence="5" id="KW-0325">Glycoprotein</keyword>
<evidence type="ECO:0000259" key="7">
    <source>
        <dbReference type="PROSITE" id="PS51828"/>
    </source>
</evidence>
<evidence type="ECO:0000256" key="2">
    <source>
        <dbReference type="ARBA" id="ARBA00022723"/>
    </source>
</evidence>
<keyword evidence="4 6" id="KW-1015">Disulfide bond</keyword>
<feature type="disulfide bond" evidence="6">
    <location>
        <begin position="96"/>
        <end position="155"/>
    </location>
</feature>
<dbReference type="InterPro" id="IPR001759">
    <property type="entry name" value="PTX_dom"/>
</dbReference>
<dbReference type="SUPFAM" id="SSF49899">
    <property type="entry name" value="Concanavalin A-like lectins/glucanases"/>
    <property type="match status" value="1"/>
</dbReference>
<gene>
    <name evidence="8" type="ORF">NHX12_016300</name>
</gene>
<protein>
    <recommendedName>
        <fullName evidence="7">Pentraxin (PTX) domain-containing protein</fullName>
    </recommendedName>
</protein>
<evidence type="ECO:0000256" key="5">
    <source>
        <dbReference type="ARBA" id="ARBA00023180"/>
    </source>
</evidence>
<dbReference type="PROSITE" id="PS51828">
    <property type="entry name" value="PTX_2"/>
    <property type="match status" value="1"/>
</dbReference>
<organism evidence="8 9">
    <name type="scientific">Muraenolepis orangiensis</name>
    <name type="common">Patagonian moray cod</name>
    <dbReference type="NCBI Taxonomy" id="630683"/>
    <lineage>
        <taxon>Eukaryota</taxon>
        <taxon>Metazoa</taxon>
        <taxon>Chordata</taxon>
        <taxon>Craniata</taxon>
        <taxon>Vertebrata</taxon>
        <taxon>Euteleostomi</taxon>
        <taxon>Actinopterygii</taxon>
        <taxon>Neopterygii</taxon>
        <taxon>Teleostei</taxon>
        <taxon>Neoteleostei</taxon>
        <taxon>Acanthomorphata</taxon>
        <taxon>Zeiogadaria</taxon>
        <taxon>Gadariae</taxon>
        <taxon>Gadiformes</taxon>
        <taxon>Muraenolepidoidei</taxon>
        <taxon>Muraenolepididae</taxon>
        <taxon>Muraenolepis</taxon>
    </lineage>
</organism>
<dbReference type="OrthoDB" id="10037534at2759"/>